<feature type="domain" description="ERV/ALR sulfhydryl oxidase" evidence="8">
    <location>
        <begin position="1"/>
        <end position="92"/>
    </location>
</feature>
<feature type="compositionally biased region" description="Basic residues" evidence="7">
    <location>
        <begin position="208"/>
        <end position="226"/>
    </location>
</feature>
<dbReference type="EC" id="1.8.3.2" evidence="2"/>
<evidence type="ECO:0000256" key="1">
    <source>
        <dbReference type="ARBA" id="ARBA00001974"/>
    </source>
</evidence>
<proteinExistence type="predicted"/>
<keyword evidence="3" id="KW-0285">Flavoprotein</keyword>
<dbReference type="AlphaFoldDB" id="A0A6C0JIS6"/>
<protein>
    <recommendedName>
        <fullName evidence="2">thiol oxidase</fullName>
        <ecNumber evidence="2">1.8.3.2</ecNumber>
    </recommendedName>
</protein>
<dbReference type="Gene3D" id="1.20.120.310">
    <property type="entry name" value="ERV/ALR sulfhydryl oxidase domain"/>
    <property type="match status" value="2"/>
</dbReference>
<evidence type="ECO:0000256" key="4">
    <source>
        <dbReference type="ARBA" id="ARBA00022827"/>
    </source>
</evidence>
<evidence type="ECO:0000259" key="8">
    <source>
        <dbReference type="PROSITE" id="PS51324"/>
    </source>
</evidence>
<dbReference type="SUPFAM" id="SSF69000">
    <property type="entry name" value="FAD-dependent thiol oxidase"/>
    <property type="match status" value="2"/>
</dbReference>
<evidence type="ECO:0000256" key="7">
    <source>
        <dbReference type="SAM" id="MobiDB-lite"/>
    </source>
</evidence>
<feature type="region of interest" description="Disordered" evidence="7">
    <location>
        <begin position="198"/>
        <end position="236"/>
    </location>
</feature>
<evidence type="ECO:0000256" key="2">
    <source>
        <dbReference type="ARBA" id="ARBA00012512"/>
    </source>
</evidence>
<dbReference type="PROSITE" id="PS51324">
    <property type="entry name" value="ERV_ALR"/>
    <property type="match status" value="1"/>
</dbReference>
<reference evidence="9" key="1">
    <citation type="journal article" date="2020" name="Nature">
        <title>Giant virus diversity and host interactions through global metagenomics.</title>
        <authorList>
            <person name="Schulz F."/>
            <person name="Roux S."/>
            <person name="Paez-Espino D."/>
            <person name="Jungbluth S."/>
            <person name="Walsh D.A."/>
            <person name="Denef V.J."/>
            <person name="McMahon K.D."/>
            <person name="Konstantinidis K.T."/>
            <person name="Eloe-Fadrosh E.A."/>
            <person name="Kyrpides N.C."/>
            <person name="Woyke T."/>
        </authorList>
    </citation>
    <scope>NUCLEOTIDE SEQUENCE</scope>
    <source>
        <strain evidence="9">GVMAG-M-3300027708-51</strain>
    </source>
</reference>
<evidence type="ECO:0000313" key="9">
    <source>
        <dbReference type="EMBL" id="QHU04650.1"/>
    </source>
</evidence>
<dbReference type="GO" id="GO:0016972">
    <property type="term" value="F:thiol oxidase activity"/>
    <property type="evidence" value="ECO:0007669"/>
    <property type="project" value="UniProtKB-EC"/>
</dbReference>
<evidence type="ECO:0000256" key="5">
    <source>
        <dbReference type="ARBA" id="ARBA00023002"/>
    </source>
</evidence>
<name>A0A6C0JIS6_9ZZZZ</name>
<feature type="compositionally biased region" description="Basic and acidic residues" evidence="7">
    <location>
        <begin position="227"/>
        <end position="236"/>
    </location>
</feature>
<dbReference type="InterPro" id="IPR017905">
    <property type="entry name" value="ERV/ALR_sulphydryl_oxidase"/>
</dbReference>
<sequence length="236" mass="27351">MDTRFWGPSGWELFHLIAFKSPHPDDVLNQMKDVLPCKYCRASTTQFVHDHPLHSTNPGKWLYEIHNMVNNKLRTQCANDPKVVDPGPDPKFEQVKAKYMAMKPTKVPGRDFLMAVAYNFKPEKTKMATQRTFMHALAKVFPFDEYRAAFAKYIKENEVALSSQRAYLRWMYGLLKAMSGDIPSYKAYVRRVAYYKSGCSSKNDRSSTCRKQRGGGRDHHRTHRVSHRELLGKTEV</sequence>
<dbReference type="InterPro" id="IPR036774">
    <property type="entry name" value="ERV/ALR_sulphydryl_oxid_sf"/>
</dbReference>
<accession>A0A6C0JIS6</accession>
<keyword evidence="4" id="KW-0274">FAD</keyword>
<dbReference type="Pfam" id="PF04777">
    <property type="entry name" value="Evr1_Alr"/>
    <property type="match status" value="1"/>
</dbReference>
<evidence type="ECO:0000256" key="6">
    <source>
        <dbReference type="ARBA" id="ARBA00023157"/>
    </source>
</evidence>
<keyword evidence="6" id="KW-1015">Disulfide bond</keyword>
<dbReference type="EMBL" id="MN740402">
    <property type="protein sequence ID" value="QHU04650.1"/>
    <property type="molecule type" value="Genomic_DNA"/>
</dbReference>
<keyword evidence="5" id="KW-0560">Oxidoreductase</keyword>
<comment type="cofactor">
    <cofactor evidence="1">
        <name>FAD</name>
        <dbReference type="ChEBI" id="CHEBI:57692"/>
    </cofactor>
</comment>
<organism evidence="9">
    <name type="scientific">viral metagenome</name>
    <dbReference type="NCBI Taxonomy" id="1070528"/>
    <lineage>
        <taxon>unclassified sequences</taxon>
        <taxon>metagenomes</taxon>
        <taxon>organismal metagenomes</taxon>
    </lineage>
</organism>
<evidence type="ECO:0000256" key="3">
    <source>
        <dbReference type="ARBA" id="ARBA00022630"/>
    </source>
</evidence>